<name>A0A0B6Y1F0_9EUPU</name>
<proteinExistence type="predicted"/>
<accession>A0A0B6Y1F0</accession>
<gene>
    <name evidence="2" type="primary">ORF9944</name>
</gene>
<organism evidence="2">
    <name type="scientific">Arion vulgaris</name>
    <dbReference type="NCBI Taxonomy" id="1028688"/>
    <lineage>
        <taxon>Eukaryota</taxon>
        <taxon>Metazoa</taxon>
        <taxon>Spiralia</taxon>
        <taxon>Lophotrochozoa</taxon>
        <taxon>Mollusca</taxon>
        <taxon>Gastropoda</taxon>
        <taxon>Heterobranchia</taxon>
        <taxon>Euthyneura</taxon>
        <taxon>Panpulmonata</taxon>
        <taxon>Eupulmonata</taxon>
        <taxon>Stylommatophora</taxon>
        <taxon>Helicina</taxon>
        <taxon>Arionoidea</taxon>
        <taxon>Arionidae</taxon>
        <taxon>Arion</taxon>
    </lineage>
</organism>
<feature type="non-terminal residue" evidence="2">
    <location>
        <position position="1"/>
    </location>
</feature>
<reference evidence="2" key="1">
    <citation type="submission" date="2014-12" db="EMBL/GenBank/DDBJ databases">
        <title>Insight into the proteome of Arion vulgaris.</title>
        <authorList>
            <person name="Aradska J."/>
            <person name="Bulat T."/>
            <person name="Smidak R."/>
            <person name="Sarate P."/>
            <person name="Gangsoo J."/>
            <person name="Sialana F."/>
            <person name="Bilban M."/>
            <person name="Lubec G."/>
        </authorList>
    </citation>
    <scope>NUCLEOTIDE SEQUENCE</scope>
    <source>
        <tissue evidence="2">Skin</tissue>
    </source>
</reference>
<feature type="non-terminal residue" evidence="2">
    <location>
        <position position="69"/>
    </location>
</feature>
<protein>
    <submittedName>
        <fullName evidence="2">Uncharacterized protein</fullName>
    </submittedName>
</protein>
<feature type="compositionally biased region" description="Polar residues" evidence="1">
    <location>
        <begin position="1"/>
        <end position="11"/>
    </location>
</feature>
<dbReference type="EMBL" id="HACG01003267">
    <property type="protein sequence ID" value="CEK50132.1"/>
    <property type="molecule type" value="Transcribed_RNA"/>
</dbReference>
<evidence type="ECO:0000256" key="1">
    <source>
        <dbReference type="SAM" id="MobiDB-lite"/>
    </source>
</evidence>
<evidence type="ECO:0000313" key="2">
    <source>
        <dbReference type="EMBL" id="CEK50132.1"/>
    </source>
</evidence>
<feature type="region of interest" description="Disordered" evidence="1">
    <location>
        <begin position="1"/>
        <end position="31"/>
    </location>
</feature>
<dbReference type="AlphaFoldDB" id="A0A0B6Y1F0"/>
<sequence length="69" mass="7211">SRNGSLSSDTGAASRHYGKESSNNSRSSSPAKIFSIRDDIADLAHSASSTVSELFGSIKPQVSPQTKKA</sequence>